<gene>
    <name evidence="2" type="ORF">DY000_02036157</name>
</gene>
<accession>A0ABQ7BDY1</accession>
<organism evidence="2 3">
    <name type="scientific">Brassica cretica</name>
    <name type="common">Mustard</name>
    <dbReference type="NCBI Taxonomy" id="69181"/>
    <lineage>
        <taxon>Eukaryota</taxon>
        <taxon>Viridiplantae</taxon>
        <taxon>Streptophyta</taxon>
        <taxon>Embryophyta</taxon>
        <taxon>Tracheophyta</taxon>
        <taxon>Spermatophyta</taxon>
        <taxon>Magnoliopsida</taxon>
        <taxon>eudicotyledons</taxon>
        <taxon>Gunneridae</taxon>
        <taxon>Pentapetalae</taxon>
        <taxon>rosids</taxon>
        <taxon>malvids</taxon>
        <taxon>Brassicales</taxon>
        <taxon>Brassicaceae</taxon>
        <taxon>Brassiceae</taxon>
        <taxon>Brassica</taxon>
    </lineage>
</organism>
<keyword evidence="3" id="KW-1185">Reference proteome</keyword>
<evidence type="ECO:0000256" key="1">
    <source>
        <dbReference type="SAM" id="MobiDB-lite"/>
    </source>
</evidence>
<reference evidence="2 3" key="1">
    <citation type="journal article" date="2020" name="BMC Genomics">
        <title>Intraspecific diversification of the crop wild relative Brassica cretica Lam. using demographic model selection.</title>
        <authorList>
            <person name="Kioukis A."/>
            <person name="Michalopoulou V.A."/>
            <person name="Briers L."/>
            <person name="Pirintsos S."/>
            <person name="Studholme D.J."/>
            <person name="Pavlidis P."/>
            <person name="Sarris P.F."/>
        </authorList>
    </citation>
    <scope>NUCLEOTIDE SEQUENCE [LARGE SCALE GENOMIC DNA]</scope>
    <source>
        <strain evidence="3">cv. PFS-1207/04</strain>
    </source>
</reference>
<evidence type="ECO:0000313" key="2">
    <source>
        <dbReference type="EMBL" id="KAF3530350.1"/>
    </source>
</evidence>
<dbReference type="Proteomes" id="UP000266723">
    <property type="component" value="Unassembled WGS sequence"/>
</dbReference>
<name>A0ABQ7BDY1_BRACR</name>
<sequence>MEEELRDMKARKDYYNMLHAVSDAQQGVEMEEELRDMKARKDYYNMLHAVSDAQQGIPQFCPCGALTKEVVDEDDNYDYLPGKRYFICCEFENDGMHFRQPWITGMQQEVERFKKVFNEQEKLKRECEALKEQVKMLHLRLNELESSHSKPQERPIGAKAAKAAGKRKKIGKEEELGQLKDLMETKRQISNQSLLASLLAKTDPLTEMELALKMKLMSEML</sequence>
<feature type="region of interest" description="Disordered" evidence="1">
    <location>
        <begin position="145"/>
        <end position="169"/>
    </location>
</feature>
<protein>
    <submittedName>
        <fullName evidence="2">Uncharacterized protein</fullName>
    </submittedName>
</protein>
<proteinExistence type="predicted"/>
<comment type="caution">
    <text evidence="2">The sequence shown here is derived from an EMBL/GenBank/DDBJ whole genome shotgun (WGS) entry which is preliminary data.</text>
</comment>
<evidence type="ECO:0000313" key="3">
    <source>
        <dbReference type="Proteomes" id="UP000266723"/>
    </source>
</evidence>
<dbReference type="EMBL" id="QGKV02001507">
    <property type="protein sequence ID" value="KAF3530350.1"/>
    <property type="molecule type" value="Genomic_DNA"/>
</dbReference>